<gene>
    <name evidence="1" type="ORF">GCM10011378_35360</name>
</gene>
<protein>
    <submittedName>
        <fullName evidence="1">Uncharacterized protein</fullName>
    </submittedName>
</protein>
<comment type="caution">
    <text evidence="1">The sequence shown here is derived from an EMBL/GenBank/DDBJ whole genome shotgun (WGS) entry which is preliminary data.</text>
</comment>
<proteinExistence type="predicted"/>
<evidence type="ECO:0000313" key="2">
    <source>
        <dbReference type="Proteomes" id="UP000601361"/>
    </source>
</evidence>
<dbReference type="Proteomes" id="UP000601361">
    <property type="component" value="Unassembled WGS sequence"/>
</dbReference>
<sequence length="51" mass="5451">MNEARLLGLTEVARPFMAGEIDEGGRLVLANGPAWAVQNPAFPTPNAKEET</sequence>
<name>A0ABQ1X3U4_9BACT</name>
<evidence type="ECO:0000313" key="1">
    <source>
        <dbReference type="EMBL" id="GGG56090.1"/>
    </source>
</evidence>
<keyword evidence="2" id="KW-1185">Reference proteome</keyword>
<accession>A0ABQ1X3U4</accession>
<organism evidence="1 2">
    <name type="scientific">Hymenobacter glacieicola</name>
    <dbReference type="NCBI Taxonomy" id="1562124"/>
    <lineage>
        <taxon>Bacteria</taxon>
        <taxon>Pseudomonadati</taxon>
        <taxon>Bacteroidota</taxon>
        <taxon>Cytophagia</taxon>
        <taxon>Cytophagales</taxon>
        <taxon>Hymenobacteraceae</taxon>
        <taxon>Hymenobacter</taxon>
    </lineage>
</organism>
<dbReference type="EMBL" id="BMGS01000010">
    <property type="protein sequence ID" value="GGG56090.1"/>
    <property type="molecule type" value="Genomic_DNA"/>
</dbReference>
<reference evidence="2" key="1">
    <citation type="journal article" date="2019" name="Int. J. Syst. Evol. Microbiol.">
        <title>The Global Catalogue of Microorganisms (GCM) 10K type strain sequencing project: providing services to taxonomists for standard genome sequencing and annotation.</title>
        <authorList>
            <consortium name="The Broad Institute Genomics Platform"/>
            <consortium name="The Broad Institute Genome Sequencing Center for Infectious Disease"/>
            <person name="Wu L."/>
            <person name="Ma J."/>
        </authorList>
    </citation>
    <scope>NUCLEOTIDE SEQUENCE [LARGE SCALE GENOMIC DNA]</scope>
    <source>
        <strain evidence="2">CGMCC 1.12990</strain>
    </source>
</reference>